<evidence type="ECO:0000256" key="6">
    <source>
        <dbReference type="ARBA" id="ARBA00023004"/>
    </source>
</evidence>
<evidence type="ECO:0000256" key="5">
    <source>
        <dbReference type="ARBA" id="ARBA00022840"/>
    </source>
</evidence>
<feature type="region of interest" description="Disordered" evidence="12">
    <location>
        <begin position="317"/>
        <end position="350"/>
    </location>
</feature>
<dbReference type="InterPro" id="IPR010614">
    <property type="entry name" value="RAD3-like_helicase_DEAD"/>
</dbReference>
<keyword evidence="5" id="KW-0067">ATP-binding</keyword>
<organism evidence="14 15">
    <name type="scientific">Lunasporangiospora selenospora</name>
    <dbReference type="NCBI Taxonomy" id="979761"/>
    <lineage>
        <taxon>Eukaryota</taxon>
        <taxon>Fungi</taxon>
        <taxon>Fungi incertae sedis</taxon>
        <taxon>Mucoromycota</taxon>
        <taxon>Mortierellomycotina</taxon>
        <taxon>Mortierellomycetes</taxon>
        <taxon>Mortierellales</taxon>
        <taxon>Mortierellaceae</taxon>
        <taxon>Lunasporangiospora</taxon>
    </lineage>
</organism>
<dbReference type="GO" id="GO:0051536">
    <property type="term" value="F:iron-sulfur cluster binding"/>
    <property type="evidence" value="ECO:0007669"/>
    <property type="project" value="UniProtKB-KW"/>
</dbReference>
<dbReference type="PANTHER" id="PTHR11472:SF47">
    <property type="entry name" value="FANCONI ANEMIA GROUP J PROTEIN"/>
    <property type="match status" value="1"/>
</dbReference>
<comment type="catalytic activity">
    <reaction evidence="10">
        <text>ATP + H2O = ADP + phosphate + H(+)</text>
        <dbReference type="Rhea" id="RHEA:13065"/>
        <dbReference type="ChEBI" id="CHEBI:15377"/>
        <dbReference type="ChEBI" id="CHEBI:15378"/>
        <dbReference type="ChEBI" id="CHEBI:30616"/>
        <dbReference type="ChEBI" id="CHEBI:43474"/>
        <dbReference type="ChEBI" id="CHEBI:456216"/>
        <dbReference type="EC" id="5.6.2.3"/>
    </reaction>
</comment>
<dbReference type="GO" id="GO:0016818">
    <property type="term" value="F:hydrolase activity, acting on acid anhydrides, in phosphorus-containing anhydrides"/>
    <property type="evidence" value="ECO:0007669"/>
    <property type="project" value="InterPro"/>
</dbReference>
<evidence type="ECO:0000256" key="10">
    <source>
        <dbReference type="ARBA" id="ARBA00048954"/>
    </source>
</evidence>
<keyword evidence="2" id="KW-0547">Nucleotide-binding</keyword>
<dbReference type="PROSITE" id="PS51193">
    <property type="entry name" value="HELICASE_ATP_BIND_2"/>
    <property type="match status" value="1"/>
</dbReference>
<dbReference type="GO" id="GO:0043139">
    <property type="term" value="F:5'-3' DNA helicase activity"/>
    <property type="evidence" value="ECO:0007669"/>
    <property type="project" value="UniProtKB-EC"/>
</dbReference>
<evidence type="ECO:0000259" key="13">
    <source>
        <dbReference type="PROSITE" id="PS51193"/>
    </source>
</evidence>
<keyword evidence="1" id="KW-0479">Metal-binding</keyword>
<dbReference type="Proteomes" id="UP000780801">
    <property type="component" value="Unassembled WGS sequence"/>
</dbReference>
<evidence type="ECO:0000256" key="8">
    <source>
        <dbReference type="ARBA" id="ARBA00023235"/>
    </source>
</evidence>
<dbReference type="Pfam" id="PF06733">
    <property type="entry name" value="DEAD_2"/>
    <property type="match status" value="1"/>
</dbReference>
<keyword evidence="15" id="KW-1185">Reference proteome</keyword>
<evidence type="ECO:0000256" key="11">
    <source>
        <dbReference type="SAM" id="Coils"/>
    </source>
</evidence>
<keyword evidence="3" id="KW-0378">Hydrolase</keyword>
<dbReference type="InterPro" id="IPR006554">
    <property type="entry name" value="Helicase-like_DEXD_c2"/>
</dbReference>
<evidence type="ECO:0000256" key="1">
    <source>
        <dbReference type="ARBA" id="ARBA00022723"/>
    </source>
</evidence>
<evidence type="ECO:0000256" key="3">
    <source>
        <dbReference type="ARBA" id="ARBA00022801"/>
    </source>
</evidence>
<dbReference type="SMART" id="SM00491">
    <property type="entry name" value="HELICc2"/>
    <property type="match status" value="1"/>
</dbReference>
<dbReference type="InterPro" id="IPR045028">
    <property type="entry name" value="DinG/Rad3-like"/>
</dbReference>
<dbReference type="AlphaFoldDB" id="A0A9P6G2C2"/>
<keyword evidence="4" id="KW-0347">Helicase</keyword>
<dbReference type="SMART" id="SM00488">
    <property type="entry name" value="DEXDc2"/>
    <property type="match status" value="1"/>
</dbReference>
<comment type="caution">
    <text evidence="14">The sequence shown here is derived from an EMBL/GenBank/DDBJ whole genome shotgun (WGS) entry which is preliminary data.</text>
</comment>
<dbReference type="OrthoDB" id="272481at2759"/>
<feature type="region of interest" description="Disordered" evidence="12">
    <location>
        <begin position="729"/>
        <end position="748"/>
    </location>
</feature>
<dbReference type="Pfam" id="PF13307">
    <property type="entry name" value="Helicase_C_2"/>
    <property type="match status" value="2"/>
</dbReference>
<keyword evidence="7" id="KW-0411">Iron-sulfur</keyword>
<dbReference type="GO" id="GO:1990918">
    <property type="term" value="P:double-strand break repair involved in meiotic recombination"/>
    <property type="evidence" value="ECO:0007669"/>
    <property type="project" value="TreeGrafter"/>
</dbReference>
<evidence type="ECO:0000313" key="14">
    <source>
        <dbReference type="EMBL" id="KAF9584990.1"/>
    </source>
</evidence>
<evidence type="ECO:0000256" key="2">
    <source>
        <dbReference type="ARBA" id="ARBA00022741"/>
    </source>
</evidence>
<dbReference type="InterPro" id="IPR002464">
    <property type="entry name" value="DNA/RNA_helicase_DEAH_CS"/>
</dbReference>
<dbReference type="GO" id="GO:0046872">
    <property type="term" value="F:metal ion binding"/>
    <property type="evidence" value="ECO:0007669"/>
    <property type="project" value="UniProtKB-KW"/>
</dbReference>
<evidence type="ECO:0000256" key="7">
    <source>
        <dbReference type="ARBA" id="ARBA00023014"/>
    </source>
</evidence>
<dbReference type="Gene3D" id="3.40.50.300">
    <property type="entry name" value="P-loop containing nucleotide triphosphate hydrolases"/>
    <property type="match status" value="3"/>
</dbReference>
<dbReference type="PROSITE" id="PS00690">
    <property type="entry name" value="DEAH_ATP_HELICASE"/>
    <property type="match status" value="1"/>
</dbReference>
<keyword evidence="6" id="KW-0408">Iron</keyword>
<dbReference type="GO" id="GO:0005634">
    <property type="term" value="C:nucleus"/>
    <property type="evidence" value="ECO:0007669"/>
    <property type="project" value="TreeGrafter"/>
</dbReference>
<keyword evidence="8" id="KW-0413">Isomerase</keyword>
<dbReference type="GO" id="GO:0006289">
    <property type="term" value="P:nucleotide-excision repair"/>
    <property type="evidence" value="ECO:0007669"/>
    <property type="project" value="TreeGrafter"/>
</dbReference>
<name>A0A9P6G2C2_9FUNG</name>
<feature type="domain" description="Helicase ATP-binding" evidence="13">
    <location>
        <begin position="1"/>
        <end position="196"/>
    </location>
</feature>
<dbReference type="GO" id="GO:0003677">
    <property type="term" value="F:DNA binding"/>
    <property type="evidence" value="ECO:0007669"/>
    <property type="project" value="InterPro"/>
</dbReference>
<reference evidence="14" key="1">
    <citation type="journal article" date="2020" name="Fungal Divers.">
        <title>Resolving the Mortierellaceae phylogeny through synthesis of multi-gene phylogenetics and phylogenomics.</title>
        <authorList>
            <person name="Vandepol N."/>
            <person name="Liber J."/>
            <person name="Desiro A."/>
            <person name="Na H."/>
            <person name="Kennedy M."/>
            <person name="Barry K."/>
            <person name="Grigoriev I.V."/>
            <person name="Miller A.N."/>
            <person name="O'Donnell K."/>
            <person name="Stajich J.E."/>
            <person name="Bonito G."/>
        </authorList>
    </citation>
    <scope>NUCLEOTIDE SEQUENCE</scope>
    <source>
        <strain evidence="14">KOD1015</strain>
    </source>
</reference>
<dbReference type="SUPFAM" id="SSF52540">
    <property type="entry name" value="P-loop containing nucleoside triphosphate hydrolases"/>
    <property type="match status" value="1"/>
</dbReference>
<evidence type="ECO:0000256" key="12">
    <source>
        <dbReference type="SAM" id="MobiDB-lite"/>
    </source>
</evidence>
<dbReference type="EC" id="5.6.2.3" evidence="9"/>
<protein>
    <recommendedName>
        <fullName evidence="9">DNA 5'-3' helicase</fullName>
        <ecNumber evidence="9">5.6.2.3</ecNumber>
    </recommendedName>
</protein>
<sequence length="748" mass="84649">MYTAVGLPRIYVGSRTHKQITQLVKELRSNTVYRPRSRKHYCINPELWSEPNKNEACKSLLDSNQCEYKREVEVLVGTFKYRKDGKPRIWDMEDMVKKGKDMCACSYFAARSLAEDAELVFCPYNYLIDPLIRNAMDIKIDNSIIILDEAHNIEDASREAGGMEIEDTDLLLAAEEFGLMLSRMFLTILEQKTKFSILGYENASELWSGQNLVSVLDDFGLNHHTINNYESACQEIARALKEKKEKEKESLETKSTEFAKKDKIPYIASQGVLRTMEGLIAILVRLYDPGLNCLDDYKIVMTETLVRLSDKSTRGAGFTGMDADGSDPEHNSKSRAQHSESRMDRFRKKARLHTDAPLTSRVAKKRVIKFWCLNPGVIFQPLSAKARSVILTSGTLSPMDSFASELKTSFKVRFSAGHVVESSQVWAGVLPFGPNKLKMDGTYKSVGSYYFQDELGHAIEGIIKTVPHGALCFVSSYILMSNLISRWKSTGQYERLVQIKKIILEPQKATTKVFDNTLREYYECIADHVSRGSKGGALMFAVYRGKCSEGIDFTDANCRVVIAVGVPYPSAQDMKIKLKREYNDNRSLRPWQEPPPLPTVASASRTGRSLLDIDLNSINHSTGTSSQSAQNLLAQARQQQAPRQQPWVALNGSRWYDIQAFRAYNQAVGRCIRHRTDWGAMVFLDFRLAQCGSQQNLSKWIRPLVRTHSDYDEGIQSIQKWLEPFYQGAEAEAGDTKPQQDSLEPDPK</sequence>
<evidence type="ECO:0000256" key="4">
    <source>
        <dbReference type="ARBA" id="ARBA00022806"/>
    </source>
</evidence>
<evidence type="ECO:0000256" key="9">
    <source>
        <dbReference type="ARBA" id="ARBA00044969"/>
    </source>
</evidence>
<dbReference type="GO" id="GO:0005524">
    <property type="term" value="F:ATP binding"/>
    <property type="evidence" value="ECO:0007669"/>
    <property type="project" value="UniProtKB-KW"/>
</dbReference>
<dbReference type="InterPro" id="IPR014013">
    <property type="entry name" value="Helic_SF1/SF2_ATP-bd_DinG/Rad3"/>
</dbReference>
<accession>A0A9P6G2C2</accession>
<dbReference type="Gene3D" id="1.10.275.40">
    <property type="match status" value="1"/>
</dbReference>
<keyword evidence="11" id="KW-0175">Coiled coil</keyword>
<feature type="coiled-coil region" evidence="11">
    <location>
        <begin position="226"/>
        <end position="261"/>
    </location>
</feature>
<feature type="compositionally biased region" description="Basic and acidic residues" evidence="12">
    <location>
        <begin position="327"/>
        <end position="344"/>
    </location>
</feature>
<dbReference type="EMBL" id="JAABOA010000280">
    <property type="protein sequence ID" value="KAF9584990.1"/>
    <property type="molecule type" value="Genomic_DNA"/>
</dbReference>
<proteinExistence type="predicted"/>
<dbReference type="PANTHER" id="PTHR11472">
    <property type="entry name" value="DNA REPAIR DEAD HELICASE RAD3/XP-D SUBFAMILY MEMBER"/>
    <property type="match status" value="1"/>
</dbReference>
<dbReference type="InterPro" id="IPR006555">
    <property type="entry name" value="ATP-dep_Helicase_C"/>
</dbReference>
<dbReference type="InterPro" id="IPR027417">
    <property type="entry name" value="P-loop_NTPase"/>
</dbReference>
<evidence type="ECO:0000313" key="15">
    <source>
        <dbReference type="Proteomes" id="UP000780801"/>
    </source>
</evidence>
<gene>
    <name evidence="14" type="primary">BRIP1</name>
    <name evidence="14" type="ORF">BGW38_004374</name>
</gene>